<comment type="similarity">
    <text evidence="2">Belongs to the fatty acid desaturase type 1 family. AlkB subfamily.</text>
</comment>
<gene>
    <name evidence="14" type="primary">alkB1</name>
    <name evidence="14" type="ORF">SNEC2469_LOCUS70</name>
</gene>
<evidence type="ECO:0000313" key="15">
    <source>
        <dbReference type="Proteomes" id="UP000601435"/>
    </source>
</evidence>
<dbReference type="PANTHER" id="PTHR38674:SF1">
    <property type="entry name" value="ALKANE 1-MONOOXYGENASE 1"/>
    <property type="match status" value="1"/>
</dbReference>
<dbReference type="Proteomes" id="UP000601435">
    <property type="component" value="Unassembled WGS sequence"/>
</dbReference>
<dbReference type="Pfam" id="PF00487">
    <property type="entry name" value="FA_desaturase"/>
    <property type="match status" value="1"/>
</dbReference>
<evidence type="ECO:0000256" key="1">
    <source>
        <dbReference type="ARBA" id="ARBA00004429"/>
    </source>
</evidence>
<feature type="transmembrane region" description="Helical" evidence="12">
    <location>
        <begin position="21"/>
        <end position="42"/>
    </location>
</feature>
<keyword evidence="10" id="KW-0503">Monooxygenase</keyword>
<dbReference type="GO" id="GO:0005886">
    <property type="term" value="C:plasma membrane"/>
    <property type="evidence" value="ECO:0007669"/>
    <property type="project" value="UniProtKB-SubCell"/>
</dbReference>
<dbReference type="GO" id="GO:0004497">
    <property type="term" value="F:monooxygenase activity"/>
    <property type="evidence" value="ECO:0007669"/>
    <property type="project" value="UniProtKB-KW"/>
</dbReference>
<keyword evidence="5 12" id="KW-0812">Transmembrane</keyword>
<evidence type="ECO:0000256" key="3">
    <source>
        <dbReference type="ARBA" id="ARBA00022475"/>
    </source>
</evidence>
<dbReference type="GO" id="GO:0046872">
    <property type="term" value="F:metal ion binding"/>
    <property type="evidence" value="ECO:0007669"/>
    <property type="project" value="UniProtKB-KW"/>
</dbReference>
<protein>
    <submittedName>
        <fullName evidence="14">AlkB1 protein</fullName>
    </submittedName>
</protein>
<sequence length="397" mass="46212">MRTYSFTDSTDHTVTYVDRKRWWWSLSLINPMLPLIGVFGFLATGQTFWLAVPLTLMFVVAPLLDWLFGEDQNNPPESLVPQLEEDRYYRVLTYLTVPLHYITFITVAVFVGTQTLPWWGFLTLTVAIGFADGFAINTGHELGHKRTDLETWLAKIVLAVPAYGHFWIEHNRGHHRDVATPDDPASARMGESIYRFARREIPGAFHRAWVIERERLKRKDLPVFSLQNEVLQSYLISVVLQLSLLIAFGWIMIPFLVIHNFFSWWVLTSANYIEHYGLLRAQQDNGKYERCQPHHSWNANHIYSNLLLFHLQRHSDHHANPTRRYQSLRHFEDLPSLPSGYYGMYLLAYVPSLWFKYMDAKLLALPHVQGDLNKINIDPGARNEILHKYGDKFASVS</sequence>
<organism evidence="14 15">
    <name type="scientific">Symbiodinium necroappetens</name>
    <dbReference type="NCBI Taxonomy" id="1628268"/>
    <lineage>
        <taxon>Eukaryota</taxon>
        <taxon>Sar</taxon>
        <taxon>Alveolata</taxon>
        <taxon>Dinophyceae</taxon>
        <taxon>Suessiales</taxon>
        <taxon>Symbiodiniaceae</taxon>
        <taxon>Symbiodinium</taxon>
    </lineage>
</organism>
<keyword evidence="8" id="KW-0560">Oxidoreductase</keyword>
<feature type="transmembrane region" description="Helical" evidence="12">
    <location>
        <begin position="88"/>
        <end position="112"/>
    </location>
</feature>
<evidence type="ECO:0000256" key="12">
    <source>
        <dbReference type="SAM" id="Phobius"/>
    </source>
</evidence>
<evidence type="ECO:0000256" key="8">
    <source>
        <dbReference type="ARBA" id="ARBA00023002"/>
    </source>
</evidence>
<name>A0A812INQ9_9DINO</name>
<evidence type="ECO:0000259" key="13">
    <source>
        <dbReference type="Pfam" id="PF00487"/>
    </source>
</evidence>
<feature type="domain" description="Fatty acid desaturase" evidence="13">
    <location>
        <begin position="118"/>
        <end position="331"/>
    </location>
</feature>
<keyword evidence="6" id="KW-0479">Metal-binding</keyword>
<dbReference type="PANTHER" id="PTHR38674">
    <property type="entry name" value="ALKANE 1-MONOOXYGENASE 1"/>
    <property type="match status" value="1"/>
</dbReference>
<dbReference type="GO" id="GO:0006629">
    <property type="term" value="P:lipid metabolic process"/>
    <property type="evidence" value="ECO:0007669"/>
    <property type="project" value="InterPro"/>
</dbReference>
<proteinExistence type="inferred from homology"/>
<accession>A0A812INQ9</accession>
<evidence type="ECO:0000256" key="4">
    <source>
        <dbReference type="ARBA" id="ARBA00022519"/>
    </source>
</evidence>
<feature type="transmembrane region" description="Helical" evidence="12">
    <location>
        <begin position="234"/>
        <end position="258"/>
    </location>
</feature>
<keyword evidence="9" id="KW-0408">Iron</keyword>
<dbReference type="CDD" id="cd03512">
    <property type="entry name" value="Alkane-hydroxylase"/>
    <property type="match status" value="1"/>
</dbReference>
<evidence type="ECO:0000256" key="9">
    <source>
        <dbReference type="ARBA" id="ARBA00023004"/>
    </source>
</evidence>
<keyword evidence="7 12" id="KW-1133">Transmembrane helix</keyword>
<keyword evidence="11 12" id="KW-0472">Membrane</keyword>
<reference evidence="14" key="1">
    <citation type="submission" date="2021-02" db="EMBL/GenBank/DDBJ databases">
        <authorList>
            <person name="Dougan E. K."/>
            <person name="Rhodes N."/>
            <person name="Thang M."/>
            <person name="Chan C."/>
        </authorList>
    </citation>
    <scope>NUCLEOTIDE SEQUENCE</scope>
</reference>
<evidence type="ECO:0000313" key="14">
    <source>
        <dbReference type="EMBL" id="CAE7149037.1"/>
    </source>
</evidence>
<dbReference type="AlphaFoldDB" id="A0A812INQ9"/>
<evidence type="ECO:0000256" key="11">
    <source>
        <dbReference type="ARBA" id="ARBA00023136"/>
    </source>
</evidence>
<evidence type="ECO:0000256" key="5">
    <source>
        <dbReference type="ARBA" id="ARBA00022692"/>
    </source>
</evidence>
<dbReference type="OrthoDB" id="507375at2759"/>
<evidence type="ECO:0000256" key="7">
    <source>
        <dbReference type="ARBA" id="ARBA00022989"/>
    </source>
</evidence>
<evidence type="ECO:0000256" key="6">
    <source>
        <dbReference type="ARBA" id="ARBA00022723"/>
    </source>
</evidence>
<dbReference type="InterPro" id="IPR005804">
    <property type="entry name" value="FA_desaturase_dom"/>
</dbReference>
<keyword evidence="15" id="KW-1185">Reference proteome</keyword>
<comment type="subcellular location">
    <subcellularLocation>
        <location evidence="1">Cell inner membrane</location>
        <topology evidence="1">Multi-pass membrane protein</topology>
    </subcellularLocation>
</comment>
<feature type="transmembrane region" description="Helical" evidence="12">
    <location>
        <begin position="48"/>
        <end position="68"/>
    </location>
</feature>
<feature type="transmembrane region" description="Helical" evidence="12">
    <location>
        <begin position="118"/>
        <end position="136"/>
    </location>
</feature>
<dbReference type="EMBL" id="CAJNJA010000001">
    <property type="protein sequence ID" value="CAE7149037.1"/>
    <property type="molecule type" value="Genomic_DNA"/>
</dbReference>
<dbReference type="InterPro" id="IPR033885">
    <property type="entry name" value="AlkB/XylM"/>
</dbReference>
<keyword evidence="3" id="KW-1003">Cell membrane</keyword>
<evidence type="ECO:0000256" key="10">
    <source>
        <dbReference type="ARBA" id="ARBA00023033"/>
    </source>
</evidence>
<comment type="caution">
    <text evidence="14">The sequence shown here is derived from an EMBL/GenBank/DDBJ whole genome shotgun (WGS) entry which is preliminary data.</text>
</comment>
<evidence type="ECO:0000256" key="2">
    <source>
        <dbReference type="ARBA" id="ARBA00010823"/>
    </source>
</evidence>
<keyword evidence="4" id="KW-0997">Cell inner membrane</keyword>